<feature type="domain" description="FlgD/Vpr Ig-like" evidence="2">
    <location>
        <begin position="365"/>
        <end position="421"/>
    </location>
</feature>
<comment type="caution">
    <text evidence="3">The sequence shown here is derived from an EMBL/GenBank/DDBJ whole genome shotgun (WGS) entry which is preliminary data.</text>
</comment>
<evidence type="ECO:0000256" key="1">
    <source>
        <dbReference type="SAM" id="SignalP"/>
    </source>
</evidence>
<dbReference type="EMBL" id="JBHPKH010000004">
    <property type="protein sequence ID" value="MFC1572109.1"/>
    <property type="molecule type" value="Genomic_DNA"/>
</dbReference>
<dbReference type="InterPro" id="IPR025965">
    <property type="entry name" value="FlgD/Vpr_Ig-like"/>
</dbReference>
<evidence type="ECO:0000313" key="3">
    <source>
        <dbReference type="EMBL" id="MFC1572109.1"/>
    </source>
</evidence>
<proteinExistence type="predicted"/>
<keyword evidence="1" id="KW-0732">Signal</keyword>
<organism evidence="3 4">
    <name type="scientific">Eiseniibacteriota bacterium</name>
    <dbReference type="NCBI Taxonomy" id="2212470"/>
    <lineage>
        <taxon>Bacteria</taxon>
        <taxon>Candidatus Eiseniibacteriota</taxon>
    </lineage>
</organism>
<dbReference type="Pfam" id="PF13860">
    <property type="entry name" value="FlgD_ig"/>
    <property type="match status" value="1"/>
</dbReference>
<evidence type="ECO:0000313" key="4">
    <source>
        <dbReference type="Proteomes" id="UP001593833"/>
    </source>
</evidence>
<dbReference type="Proteomes" id="UP001593833">
    <property type="component" value="Unassembled WGS sequence"/>
</dbReference>
<reference evidence="3 4" key="1">
    <citation type="submission" date="2024-09" db="EMBL/GenBank/DDBJ databases">
        <authorList>
            <person name="D'Angelo T."/>
        </authorList>
    </citation>
    <scope>NUCLEOTIDE SEQUENCE [LARGE SCALE GENOMIC DNA]</scope>
    <source>
        <strain evidence="3">SAG AM-320-E07</strain>
    </source>
</reference>
<name>A0ABV6YIW1_UNCEI</name>
<dbReference type="Gene3D" id="3.40.50.1820">
    <property type="entry name" value="alpha/beta hydrolase"/>
    <property type="match status" value="1"/>
</dbReference>
<keyword evidence="4" id="KW-1185">Reference proteome</keyword>
<protein>
    <submittedName>
        <fullName evidence="3">FlgD immunoglobulin-like domain containing protein</fullName>
    </submittedName>
</protein>
<sequence length="436" mass="48073">MTVSVWTRRISLVMCCVATLLAASSTRVPKAAVYDYNALPDSSDTYTTALFRMYVPDTVAITRGTYFYVNPYNSDSRYIVEDTGMRTLCGDAHFNLLGARLDNMHMDSGIGNAVLRALAAFADSSEQPEIAHSAIYLEGYSWGGQFSYHFTKWNPDRVIGFVTQKGGYHDTTAAGAAILVPGYMFIGEIDLPYRITNLTGIFEAHRPLGARWILAMHPHAGHERITDRGLLDEYFLTISELRLPDTIDPDEAVVLRSILEPRGWLGNRTTFEIGSYACYDADKGQASWFPSRAVGETWQTFVSLGAVSDTVVCDPAGIEDQRLPWHPHEDLPQWRGTTLDASDVATLTGILPNPVIGHTTIGFRLPSAQIVDLAVFDAAGRRVKTLARGPREAGEYHLLWSCEGEDGSQIVCGTYFTRLVAARSVSTKSMIILAAR</sequence>
<dbReference type="SUPFAM" id="SSF53474">
    <property type="entry name" value="alpha/beta-Hydrolases"/>
    <property type="match status" value="1"/>
</dbReference>
<accession>A0ABV6YIW1</accession>
<dbReference type="Gene3D" id="2.60.40.4070">
    <property type="match status" value="1"/>
</dbReference>
<feature type="chain" id="PRO_5045455427" evidence="1">
    <location>
        <begin position="23"/>
        <end position="436"/>
    </location>
</feature>
<feature type="signal peptide" evidence="1">
    <location>
        <begin position="1"/>
        <end position="22"/>
    </location>
</feature>
<evidence type="ECO:0000259" key="2">
    <source>
        <dbReference type="Pfam" id="PF13860"/>
    </source>
</evidence>
<dbReference type="InterPro" id="IPR029058">
    <property type="entry name" value="AB_hydrolase_fold"/>
</dbReference>
<gene>
    <name evidence="3" type="ORF">ACFL6M_00775</name>
</gene>